<feature type="region of interest" description="Disordered" evidence="1">
    <location>
        <begin position="1"/>
        <end position="37"/>
    </location>
</feature>
<dbReference type="AlphaFoldDB" id="A0A8B8PSX7"/>
<dbReference type="GeneID" id="115746305"/>
<dbReference type="PANTHER" id="PTHR33676:SF3">
    <property type="entry name" value="COLD-REGULATED PROTEIN 27"/>
    <property type="match status" value="1"/>
</dbReference>
<dbReference type="Proteomes" id="UP000827889">
    <property type="component" value="Chromosome 2"/>
</dbReference>
<protein>
    <submittedName>
        <fullName evidence="3">Cold-regulated protein 27-like isoform X1</fullName>
    </submittedName>
</protein>
<accession>A0A8B8PSX7</accession>
<proteinExistence type="predicted"/>
<organism evidence="2 3">
    <name type="scientific">Rhodamnia argentea</name>
    <dbReference type="NCBI Taxonomy" id="178133"/>
    <lineage>
        <taxon>Eukaryota</taxon>
        <taxon>Viridiplantae</taxon>
        <taxon>Streptophyta</taxon>
        <taxon>Embryophyta</taxon>
        <taxon>Tracheophyta</taxon>
        <taxon>Spermatophyta</taxon>
        <taxon>Magnoliopsida</taxon>
        <taxon>eudicotyledons</taxon>
        <taxon>Gunneridae</taxon>
        <taxon>Pentapetalae</taxon>
        <taxon>rosids</taxon>
        <taxon>malvids</taxon>
        <taxon>Myrtales</taxon>
        <taxon>Myrtaceae</taxon>
        <taxon>Myrtoideae</taxon>
        <taxon>Myrteae</taxon>
        <taxon>Australasian group</taxon>
        <taxon>Rhodamnia</taxon>
    </lineage>
</organism>
<dbReference type="GO" id="GO:0042752">
    <property type="term" value="P:regulation of circadian rhythm"/>
    <property type="evidence" value="ECO:0007669"/>
    <property type="project" value="InterPro"/>
</dbReference>
<gene>
    <name evidence="3" type="primary">LOC115746305</name>
</gene>
<evidence type="ECO:0000313" key="2">
    <source>
        <dbReference type="Proteomes" id="UP000827889"/>
    </source>
</evidence>
<evidence type="ECO:0000313" key="3">
    <source>
        <dbReference type="RefSeq" id="XP_030537879.1"/>
    </source>
</evidence>
<dbReference type="PANTHER" id="PTHR33676">
    <property type="entry name" value="COLD REGULATED PROTEIN 27"/>
    <property type="match status" value="1"/>
</dbReference>
<feature type="region of interest" description="Disordered" evidence="1">
    <location>
        <begin position="203"/>
        <end position="245"/>
    </location>
</feature>
<reference evidence="2" key="1">
    <citation type="submission" date="2025-05" db="UniProtKB">
        <authorList>
            <consortium name="RefSeq"/>
        </authorList>
    </citation>
    <scope>NUCLEOTIDE SEQUENCE [LARGE SCALE GENOMIC DNA]</scope>
</reference>
<dbReference type="KEGG" id="rarg:115746305"/>
<sequence length="245" mass="27319">MEAPRRTDSSGTSSGTSNEFPHREPMIPELPCTDSSNTEWTDEKHSLYLKSMEATFVDQLYDSMELLGWHLEKANFLDPQTRQMNKHPCSPSGQFKVLRDGCWKKINFERPDLQVEKADGSRDILRSQWIQHFRPASRLPRLGSPNHRASSGKGKKALTYASAGNSEQFHARHSYFGNQVDNGNAEVTDQNFVDEAIGERKGSNICSAKKAKTSGTDSSDHDQVVPFSRPASTGDAGEKWASASR</sequence>
<dbReference type="RefSeq" id="XP_030537879.1">
    <property type="nucleotide sequence ID" value="XM_030682019.2"/>
</dbReference>
<dbReference type="GO" id="GO:0009409">
    <property type="term" value="P:response to cold"/>
    <property type="evidence" value="ECO:0007669"/>
    <property type="project" value="InterPro"/>
</dbReference>
<dbReference type="InterPro" id="IPR044678">
    <property type="entry name" value="COR27/28"/>
</dbReference>
<keyword evidence="2" id="KW-1185">Reference proteome</keyword>
<name>A0A8B8PSX7_9MYRT</name>
<evidence type="ECO:0000256" key="1">
    <source>
        <dbReference type="SAM" id="MobiDB-lite"/>
    </source>
</evidence>
<dbReference type="OrthoDB" id="1923282at2759"/>
<reference evidence="3" key="2">
    <citation type="submission" date="2025-08" db="UniProtKB">
        <authorList>
            <consortium name="RefSeq"/>
        </authorList>
    </citation>
    <scope>IDENTIFICATION</scope>
    <source>
        <tissue evidence="3">Leaf</tissue>
    </source>
</reference>